<accession>A0A6A3G7Z0</accession>
<evidence type="ECO:0000313" key="2">
    <source>
        <dbReference type="EMBL" id="KAE8953492.1"/>
    </source>
</evidence>
<gene>
    <name evidence="2" type="ORF">PR001_g32858</name>
</gene>
<dbReference type="EMBL" id="QXFV01010640">
    <property type="protein sequence ID" value="KAE8953492.1"/>
    <property type="molecule type" value="Genomic_DNA"/>
</dbReference>
<proteinExistence type="predicted"/>
<evidence type="ECO:0000313" key="3">
    <source>
        <dbReference type="Proteomes" id="UP000429607"/>
    </source>
</evidence>
<name>A0A6A3G7Z0_9STRA</name>
<dbReference type="AlphaFoldDB" id="A0A6A3G7Z0"/>
<dbReference type="Proteomes" id="UP000429607">
    <property type="component" value="Unassembled WGS sequence"/>
</dbReference>
<organism evidence="2 3">
    <name type="scientific">Phytophthora rubi</name>
    <dbReference type="NCBI Taxonomy" id="129364"/>
    <lineage>
        <taxon>Eukaryota</taxon>
        <taxon>Sar</taxon>
        <taxon>Stramenopiles</taxon>
        <taxon>Oomycota</taxon>
        <taxon>Peronosporomycetes</taxon>
        <taxon>Peronosporales</taxon>
        <taxon>Peronosporaceae</taxon>
        <taxon>Phytophthora</taxon>
    </lineage>
</organism>
<comment type="caution">
    <text evidence="2">The sequence shown here is derived from an EMBL/GenBank/DDBJ whole genome shotgun (WGS) entry which is preliminary data.</text>
</comment>
<protein>
    <recommendedName>
        <fullName evidence="4">Secreted protein</fullName>
    </recommendedName>
</protein>
<reference evidence="2 3" key="1">
    <citation type="submission" date="2018-09" db="EMBL/GenBank/DDBJ databases">
        <title>Genomic investigation of the strawberry pathogen Phytophthora fragariae indicates pathogenicity is determined by transcriptional variation in three key races.</title>
        <authorList>
            <person name="Adams T.M."/>
            <person name="Armitage A.D."/>
            <person name="Sobczyk M.K."/>
            <person name="Bates H.J."/>
            <person name="Dunwell J.M."/>
            <person name="Nellist C.F."/>
            <person name="Harrison R.J."/>
        </authorList>
    </citation>
    <scope>NUCLEOTIDE SEQUENCE [LARGE SCALE GENOMIC DNA]</scope>
    <source>
        <strain evidence="2 3">SCRP249</strain>
    </source>
</reference>
<keyword evidence="1" id="KW-0732">Signal</keyword>
<evidence type="ECO:0000256" key="1">
    <source>
        <dbReference type="SAM" id="SignalP"/>
    </source>
</evidence>
<sequence>MIVRIFWNVVCTCFLAHLRCVAGFTNRLENVKTGTMPCRCRANEKKSNRKTQPAWNKTSMSFLKRGTSCATNRVLLIRQTTPRSTSVASRFNVAWKSWRNRAISSFVGRKFLAC</sequence>
<evidence type="ECO:0008006" key="4">
    <source>
        <dbReference type="Google" id="ProtNLM"/>
    </source>
</evidence>
<feature type="chain" id="PRO_5025383427" description="Secreted protein" evidence="1">
    <location>
        <begin position="24"/>
        <end position="114"/>
    </location>
</feature>
<feature type="signal peptide" evidence="1">
    <location>
        <begin position="1"/>
        <end position="23"/>
    </location>
</feature>